<dbReference type="InterPro" id="IPR028098">
    <property type="entry name" value="Glyco_trans_4-like_N"/>
</dbReference>
<evidence type="ECO:0000313" key="3">
    <source>
        <dbReference type="Proteomes" id="UP000682802"/>
    </source>
</evidence>
<dbReference type="Gene3D" id="3.40.50.2000">
    <property type="entry name" value="Glycogen Phosphorylase B"/>
    <property type="match status" value="2"/>
</dbReference>
<dbReference type="RefSeq" id="WP_144075478.1">
    <property type="nucleotide sequence ID" value="NZ_CP076128.1"/>
</dbReference>
<dbReference type="GO" id="GO:0016757">
    <property type="term" value="F:glycosyltransferase activity"/>
    <property type="evidence" value="ECO:0007669"/>
    <property type="project" value="UniProtKB-KW"/>
</dbReference>
<dbReference type="Proteomes" id="UP000682802">
    <property type="component" value="Chromosome 1"/>
</dbReference>
<dbReference type="EMBL" id="CP076128">
    <property type="protein sequence ID" value="QWG08099.1"/>
    <property type="molecule type" value="Genomic_DNA"/>
</dbReference>
<keyword evidence="3" id="KW-1185">Reference proteome</keyword>
<protein>
    <submittedName>
        <fullName evidence="2">Glycosyltransferase</fullName>
        <ecNumber evidence="2">2.4.-.-</ecNumber>
    </submittedName>
</protein>
<feature type="domain" description="Glycosyltransferase subfamily 4-like N-terminal" evidence="1">
    <location>
        <begin position="25"/>
        <end position="201"/>
    </location>
</feature>
<dbReference type="SUPFAM" id="SSF53756">
    <property type="entry name" value="UDP-Glycosyltransferase/glycogen phosphorylase"/>
    <property type="match status" value="1"/>
</dbReference>
<evidence type="ECO:0000259" key="1">
    <source>
        <dbReference type="Pfam" id="PF13439"/>
    </source>
</evidence>
<keyword evidence="2" id="KW-0808">Transferase</keyword>
<sequence length="392" mass="45519">MKNTLYISYDGMTDPLGQSQVLPYLKGLSQNGYSITLISFEKEERKDKKAYIQKIVKKIGIDWYPLNYTKNPPIVSTVIDVQRLKKLAFKLHQEKQFRLVHCRSYISALIGLEMKKKLGVKFLFDMRGFWADERVDGNIWKLSNPIFRLVYAYFKKKEKEFLRYSDINISLTNNGLQVINEWNKSKDFSKTVVIPCCADTTLFTIKNTTHKTFVLGYLGSIGTWYLLDEMLDFYLRLLRKQPNSIFHFLTKDDPNLILSKCKDKNIPLSNILIEESEREDIVQKTSTWDYSIFFIKPAFSKKSSSPTKQGELMSMGIPVICNSNVGDTDFVINKYNSGFLIDNFDISSFDEVIDEILSSNSIFDKEKIREGAIEYFNLENGIKKYLAIYNNL</sequence>
<accession>A0ABX8GXH9</accession>
<evidence type="ECO:0000313" key="2">
    <source>
        <dbReference type="EMBL" id="QWG08099.1"/>
    </source>
</evidence>
<proteinExistence type="predicted"/>
<name>A0ABX8GXH9_9BACT</name>
<dbReference type="Pfam" id="PF13439">
    <property type="entry name" value="Glyco_transf_4"/>
    <property type="match status" value="1"/>
</dbReference>
<dbReference type="EC" id="2.4.-.-" evidence="2"/>
<keyword evidence="2" id="KW-0328">Glycosyltransferase</keyword>
<gene>
    <name evidence="2" type="ORF">KM029_03945</name>
</gene>
<organism evidence="2 3">
    <name type="scientific">Flammeovirga kamogawensis</name>
    <dbReference type="NCBI Taxonomy" id="373891"/>
    <lineage>
        <taxon>Bacteria</taxon>
        <taxon>Pseudomonadati</taxon>
        <taxon>Bacteroidota</taxon>
        <taxon>Cytophagia</taxon>
        <taxon>Cytophagales</taxon>
        <taxon>Flammeovirgaceae</taxon>
        <taxon>Flammeovirga</taxon>
    </lineage>
</organism>
<reference evidence="2 3" key="1">
    <citation type="submission" date="2021-05" db="EMBL/GenBank/DDBJ databases">
        <title>Comparative genomic studies on the polysaccharide-degrading batcterial strains of the Flammeovirga genus.</title>
        <authorList>
            <person name="Zewei F."/>
            <person name="Zheng Z."/>
            <person name="Yu L."/>
            <person name="Ruyue G."/>
            <person name="Yanhong M."/>
            <person name="Yuanyuan C."/>
            <person name="Jingyan G."/>
            <person name="Wenjun H."/>
        </authorList>
    </citation>
    <scope>NUCLEOTIDE SEQUENCE [LARGE SCALE GENOMIC DNA]</scope>
    <source>
        <strain evidence="2 3">YS10</strain>
    </source>
</reference>